<organism evidence="2 3">
    <name type="scientific">Thioclava arctica</name>
    <dbReference type="NCBI Taxonomy" id="3238301"/>
    <lineage>
        <taxon>Bacteria</taxon>
        <taxon>Pseudomonadati</taxon>
        <taxon>Pseudomonadota</taxon>
        <taxon>Alphaproteobacteria</taxon>
        <taxon>Rhodobacterales</taxon>
        <taxon>Paracoccaceae</taxon>
        <taxon>Thioclava</taxon>
    </lineage>
</organism>
<dbReference type="RefSeq" id="WP_368390941.1">
    <property type="nucleotide sequence ID" value="NZ_JBFRYC010000002.1"/>
</dbReference>
<name>A0ABV3TIM7_9RHOB</name>
<reference evidence="2 3" key="1">
    <citation type="journal article" date="2011" name="Int. J. Syst. Evol. Microbiol.">
        <title>Zhongshania antarctica gen. nov., sp. nov. and Zhongshania guokunii sp. nov., gammaproteobacteria respectively isolated from coastal attached (fast) ice and surface seawater of the Antarctic.</title>
        <authorList>
            <person name="Li H.J."/>
            <person name="Zhang X.Y."/>
            <person name="Chen C.X."/>
            <person name="Zhang Y.J."/>
            <person name="Gao Z.M."/>
            <person name="Yu Y."/>
            <person name="Chen X.L."/>
            <person name="Chen B."/>
            <person name="Zhang Y.Z."/>
        </authorList>
    </citation>
    <scope>NUCLEOTIDE SEQUENCE [LARGE SCALE GENOMIC DNA]</scope>
    <source>
        <strain evidence="2 3">15-R06ZXC-3</strain>
    </source>
</reference>
<gene>
    <name evidence="2" type="ORF">AB4874_03415</name>
</gene>
<feature type="compositionally biased region" description="Pro residues" evidence="1">
    <location>
        <begin position="80"/>
        <end position="92"/>
    </location>
</feature>
<keyword evidence="3" id="KW-1185">Reference proteome</keyword>
<feature type="region of interest" description="Disordered" evidence="1">
    <location>
        <begin position="1"/>
        <end position="194"/>
    </location>
</feature>
<proteinExistence type="predicted"/>
<dbReference type="EMBL" id="JBFRYC010000002">
    <property type="protein sequence ID" value="MEX1660699.1"/>
    <property type="molecule type" value="Genomic_DNA"/>
</dbReference>
<feature type="compositionally biased region" description="Low complexity" evidence="1">
    <location>
        <begin position="46"/>
        <end position="59"/>
    </location>
</feature>
<accession>A0ABV3TIM7</accession>
<sequence>MDRISGLMPQTGWSPLFSPATPKKAPASTVEPAAKSANTNGGMGAGTDTQTAQDHAQTARMIGGLATALHATTLPETEPVGPPPDPNAPSGPMPTFDVSPLEEAAARVMAAPDMQSAAQMAQEAPAEARDTRAEPSTAQDAGQKDDTVPQDDVGAKSAADAPDTAPHTGVTHQMQDRPWPQVPEDSTPYLDVTR</sequence>
<evidence type="ECO:0000313" key="3">
    <source>
        <dbReference type="Proteomes" id="UP001557465"/>
    </source>
</evidence>
<feature type="compositionally biased region" description="Low complexity" evidence="1">
    <location>
        <begin position="114"/>
        <end position="125"/>
    </location>
</feature>
<evidence type="ECO:0008006" key="4">
    <source>
        <dbReference type="Google" id="ProtNLM"/>
    </source>
</evidence>
<evidence type="ECO:0000256" key="1">
    <source>
        <dbReference type="SAM" id="MobiDB-lite"/>
    </source>
</evidence>
<protein>
    <recommendedName>
        <fullName evidence="4">Flagellar hook-length control protein FliK</fullName>
    </recommendedName>
</protein>
<comment type="caution">
    <text evidence="2">The sequence shown here is derived from an EMBL/GenBank/DDBJ whole genome shotgun (WGS) entry which is preliminary data.</text>
</comment>
<dbReference type="Proteomes" id="UP001557465">
    <property type="component" value="Unassembled WGS sequence"/>
</dbReference>
<evidence type="ECO:0000313" key="2">
    <source>
        <dbReference type="EMBL" id="MEX1660699.1"/>
    </source>
</evidence>